<dbReference type="AlphaFoldDB" id="A0A813KWT3"/>
<feature type="non-terminal residue" evidence="2">
    <location>
        <position position="987"/>
    </location>
</feature>
<dbReference type="SUPFAM" id="SSF53335">
    <property type="entry name" value="S-adenosyl-L-methionine-dependent methyltransferases"/>
    <property type="match status" value="1"/>
</dbReference>
<feature type="compositionally biased region" description="Low complexity" evidence="1">
    <location>
        <begin position="192"/>
        <end position="207"/>
    </location>
</feature>
<dbReference type="EMBL" id="CAJNNW010032132">
    <property type="protein sequence ID" value="CAE8711224.1"/>
    <property type="molecule type" value="Genomic_DNA"/>
</dbReference>
<feature type="compositionally biased region" description="Basic and acidic residues" evidence="1">
    <location>
        <begin position="116"/>
        <end position="126"/>
    </location>
</feature>
<feature type="region of interest" description="Disordered" evidence="1">
    <location>
        <begin position="92"/>
        <end position="207"/>
    </location>
</feature>
<comment type="caution">
    <text evidence="2">The sequence shown here is derived from an EMBL/GenBank/DDBJ whole genome shotgun (WGS) entry which is preliminary data.</text>
</comment>
<name>A0A813KWT3_POLGL</name>
<proteinExistence type="predicted"/>
<sequence length="987" mass="109695">VLRWLQGLGGNLLPREAISALIQQVQRKDMDGEAFDALVASRRMPSLGDAVRPSHMATLRRCWNADYCRPGVSVCSTPMNRSTASLSSMLLTSNERPGTGTFVKPGFESRFAPPPRRVEPPPREPQYEEEVLSELAQPDSPASSSKASQVRRPPNVPPLDLTFIHRNAGNRGEDPDELGRHEWNPPGRRTRSSAAAATSSVATPTPSVAAEEATQRVGFAFASPEDKQRIAEFYGYRDVGSVSENRQAKAIFEPIRAKNLRRDADVQAPLRILYAGSLAPWICLMAAAAAMPEILGHREIDIGGTKCSVWKLGMQCQWNMADIGRLGYNPPVPEDPTPRKNAKAVSFVCYAFAKPGRSPANKGIGALSLRHLVSVCSATGKLQLNIRRLDDLVFRPVAVTPNGLLSEEHVWGNGVRCHAVRVLWDAACEFGTAVGAIPLQLSASCGSALLRFGPALHSGLEMNIMQGTVLSLLSQLALFLDQERTFLSDQSSKTLNDRHTLTIADMHRGVQKLRAGTELFINRAFDSKFKVAYDARAKSEFRDQCIFHAKPSLFCVMMDGSSIAKVPTEIFFTPTRSVHAYSLTHLLMQFTWSALESMKRRRSVSMGTIYTDSASDEQLDGGCMGDDLQPGRDRETSGQLLDDMPYIKFHVQRGAYFRDGFSNGKQEISSSCHQPIIDNFAWCERVTGSRHELPCRHFDIMDLVPKGCYNEGDNFEKKKYDIFSSPLLLKPLCGTHGCNCPGLASVDMDVSGLPCVDNSRSKTGRLFQEGPSGPLFVVWALRLKRLGIKMGILENTPDIVIQTIYFLLYDLYDIFQIFADMEDCGHSGISRSRAYIIVVMRSAMKQIYCPVQLHTEISSFIKATVRTTPSDYLTASDLEVKLEAAEVARVRGIVFRSNSLDLSYLLNDRELDAIEQLCKAYEDRFEEQAVNDCNLVFFLGDNPGWAKTWSAVSKRIPTYRRNSSSGKMWYPSRGRWLTHAERCPSLQ</sequence>
<protein>
    <submittedName>
        <fullName evidence="2">Uncharacterized protein</fullName>
    </submittedName>
</protein>
<dbReference type="InterPro" id="IPR029063">
    <property type="entry name" value="SAM-dependent_MTases_sf"/>
</dbReference>
<accession>A0A813KWT3</accession>
<evidence type="ECO:0000313" key="2">
    <source>
        <dbReference type="EMBL" id="CAE8711224.1"/>
    </source>
</evidence>
<reference evidence="2" key="1">
    <citation type="submission" date="2021-02" db="EMBL/GenBank/DDBJ databases">
        <authorList>
            <person name="Dougan E. K."/>
            <person name="Rhodes N."/>
            <person name="Thang M."/>
            <person name="Chan C."/>
        </authorList>
    </citation>
    <scope>NUCLEOTIDE SEQUENCE</scope>
</reference>
<feature type="compositionally biased region" description="Basic and acidic residues" evidence="1">
    <location>
        <begin position="171"/>
        <end position="183"/>
    </location>
</feature>
<evidence type="ECO:0000256" key="1">
    <source>
        <dbReference type="SAM" id="MobiDB-lite"/>
    </source>
</evidence>
<dbReference type="Proteomes" id="UP000626109">
    <property type="component" value="Unassembled WGS sequence"/>
</dbReference>
<evidence type="ECO:0000313" key="3">
    <source>
        <dbReference type="Proteomes" id="UP000626109"/>
    </source>
</evidence>
<gene>
    <name evidence="2" type="ORF">PGLA2088_LOCUS36369</name>
</gene>
<organism evidence="2 3">
    <name type="scientific">Polarella glacialis</name>
    <name type="common">Dinoflagellate</name>
    <dbReference type="NCBI Taxonomy" id="89957"/>
    <lineage>
        <taxon>Eukaryota</taxon>
        <taxon>Sar</taxon>
        <taxon>Alveolata</taxon>
        <taxon>Dinophyceae</taxon>
        <taxon>Suessiales</taxon>
        <taxon>Suessiaceae</taxon>
        <taxon>Polarella</taxon>
    </lineage>
</organism>